<comment type="caution">
    <text evidence="1">The sequence shown here is derived from an EMBL/GenBank/DDBJ whole genome shotgun (WGS) entry which is preliminary data.</text>
</comment>
<gene>
    <name evidence="1" type="ORF">Adt_18592</name>
</gene>
<dbReference type="Proteomes" id="UP001604336">
    <property type="component" value="Unassembled WGS sequence"/>
</dbReference>
<sequence>MIENVVVDVLSRRGEGEYNDLIVLVPAWFQEVIDNYVDDCTAKEKIQTLIIDLTTDPLYQYCNGLLKYKSKLLHWKWRQHEVENNTKHSCFLRRRSFRDSS</sequence>
<evidence type="ECO:0000313" key="1">
    <source>
        <dbReference type="EMBL" id="KAL2512992.1"/>
    </source>
</evidence>
<accession>A0ABD1TJT4</accession>
<dbReference type="EMBL" id="JBFOLK010000005">
    <property type="protein sequence ID" value="KAL2512992.1"/>
    <property type="molecule type" value="Genomic_DNA"/>
</dbReference>
<dbReference type="AlphaFoldDB" id="A0ABD1TJT4"/>
<name>A0ABD1TJT4_9LAMI</name>
<reference evidence="2" key="1">
    <citation type="submission" date="2024-07" db="EMBL/GenBank/DDBJ databases">
        <title>Two chromosome-level genome assemblies of Korean endemic species Abeliophyllum distichum and Forsythia ovata (Oleaceae).</title>
        <authorList>
            <person name="Jang H."/>
        </authorList>
    </citation>
    <scope>NUCLEOTIDE SEQUENCE [LARGE SCALE GENOMIC DNA]</scope>
</reference>
<proteinExistence type="predicted"/>
<evidence type="ECO:0000313" key="2">
    <source>
        <dbReference type="Proteomes" id="UP001604336"/>
    </source>
</evidence>
<organism evidence="1 2">
    <name type="scientific">Abeliophyllum distichum</name>
    <dbReference type="NCBI Taxonomy" id="126358"/>
    <lineage>
        <taxon>Eukaryota</taxon>
        <taxon>Viridiplantae</taxon>
        <taxon>Streptophyta</taxon>
        <taxon>Embryophyta</taxon>
        <taxon>Tracheophyta</taxon>
        <taxon>Spermatophyta</taxon>
        <taxon>Magnoliopsida</taxon>
        <taxon>eudicotyledons</taxon>
        <taxon>Gunneridae</taxon>
        <taxon>Pentapetalae</taxon>
        <taxon>asterids</taxon>
        <taxon>lamiids</taxon>
        <taxon>Lamiales</taxon>
        <taxon>Oleaceae</taxon>
        <taxon>Forsythieae</taxon>
        <taxon>Abeliophyllum</taxon>
    </lineage>
</organism>
<keyword evidence="2" id="KW-1185">Reference proteome</keyword>
<protein>
    <submittedName>
        <fullName evidence="1">Uncharacterized protein</fullName>
    </submittedName>
</protein>